<sequence length="108" mass="12179">MSTEMKLNIAELPEELRAVIRQGQAVVIRDGGKEIVEVKAYRRSRGKHVPNIVTKLAKLRVKRPIGGLANPEKQLRPIGVLTGKISVPTEEEFARYDREILSMFEGKE</sequence>
<organism evidence="1 2">
    <name type="scientific">Xenorhabdus stockiae</name>
    <dbReference type="NCBI Taxonomy" id="351614"/>
    <lineage>
        <taxon>Bacteria</taxon>
        <taxon>Pseudomonadati</taxon>
        <taxon>Pseudomonadota</taxon>
        <taxon>Gammaproteobacteria</taxon>
        <taxon>Enterobacterales</taxon>
        <taxon>Morganellaceae</taxon>
        <taxon>Xenorhabdus</taxon>
    </lineage>
</organism>
<proteinExistence type="predicted"/>
<dbReference type="AlphaFoldDB" id="A0A2D0KMT4"/>
<dbReference type="RefSeq" id="WP_099109510.1">
    <property type="nucleotide sequence ID" value="NZ_CAWNRH010000099.1"/>
</dbReference>
<dbReference type="EMBL" id="NJAJ01000025">
    <property type="protein sequence ID" value="PHM64716.1"/>
    <property type="molecule type" value="Genomic_DNA"/>
</dbReference>
<dbReference type="Proteomes" id="UP000222366">
    <property type="component" value="Unassembled WGS sequence"/>
</dbReference>
<comment type="caution">
    <text evidence="1">The sequence shown here is derived from an EMBL/GenBank/DDBJ whole genome shotgun (WGS) entry which is preliminary data.</text>
</comment>
<reference evidence="1 2" key="1">
    <citation type="journal article" date="2017" name="Nat. Microbiol.">
        <title>Natural product diversity associated with the nematode symbionts Photorhabdus and Xenorhabdus.</title>
        <authorList>
            <person name="Tobias N.J."/>
            <person name="Wolff H."/>
            <person name="Djahanschiri B."/>
            <person name="Grundmann F."/>
            <person name="Kronenwerth M."/>
            <person name="Shi Y.M."/>
            <person name="Simonyi S."/>
            <person name="Grun P."/>
            <person name="Shapiro-Ilan D."/>
            <person name="Pidot S.J."/>
            <person name="Stinear T.P."/>
            <person name="Ebersberger I."/>
            <person name="Bode H.B."/>
        </authorList>
    </citation>
    <scope>NUCLEOTIDE SEQUENCE [LARGE SCALE GENOMIC DNA]</scope>
    <source>
        <strain evidence="1 2">DSM 17904</strain>
    </source>
</reference>
<evidence type="ECO:0000313" key="1">
    <source>
        <dbReference type="EMBL" id="PHM64716.1"/>
    </source>
</evidence>
<accession>A0A2D0KMT4</accession>
<evidence type="ECO:0000313" key="2">
    <source>
        <dbReference type="Proteomes" id="UP000222366"/>
    </source>
</evidence>
<name>A0A2D0KMT4_9GAMM</name>
<keyword evidence="2" id="KW-1185">Reference proteome</keyword>
<protein>
    <submittedName>
        <fullName evidence="1">Uncharacterized protein</fullName>
    </submittedName>
</protein>
<gene>
    <name evidence="1" type="ORF">Xsto_02733</name>
</gene>